<evidence type="ECO:0000256" key="1">
    <source>
        <dbReference type="ARBA" id="ARBA00009986"/>
    </source>
</evidence>
<accession>A0A4P9XJ06</accession>
<dbReference type="PROSITE" id="PS00687">
    <property type="entry name" value="ALDEHYDE_DEHYDR_GLU"/>
    <property type="match status" value="1"/>
</dbReference>
<evidence type="ECO:0000256" key="3">
    <source>
        <dbReference type="PROSITE-ProRule" id="PRU10007"/>
    </source>
</evidence>
<keyword evidence="2 4" id="KW-0560">Oxidoreductase</keyword>
<dbReference type="FunFam" id="3.40.605.10:FF:000007">
    <property type="entry name" value="NAD/NADP-dependent betaine aldehyde dehydrogenase"/>
    <property type="match status" value="1"/>
</dbReference>
<organism evidence="6 7">
    <name type="scientific">Thamnocephalis sphaerospora</name>
    <dbReference type="NCBI Taxonomy" id="78915"/>
    <lineage>
        <taxon>Eukaryota</taxon>
        <taxon>Fungi</taxon>
        <taxon>Fungi incertae sedis</taxon>
        <taxon>Zoopagomycota</taxon>
        <taxon>Zoopagomycotina</taxon>
        <taxon>Zoopagomycetes</taxon>
        <taxon>Zoopagales</taxon>
        <taxon>Sigmoideomycetaceae</taxon>
        <taxon>Thamnocephalis</taxon>
    </lineage>
</organism>
<dbReference type="InterPro" id="IPR016162">
    <property type="entry name" value="Ald_DH_N"/>
</dbReference>
<feature type="active site" evidence="3">
    <location>
        <position position="269"/>
    </location>
</feature>
<evidence type="ECO:0000259" key="5">
    <source>
        <dbReference type="Pfam" id="PF00171"/>
    </source>
</evidence>
<protein>
    <submittedName>
        <fullName evidence="6">Putative aldehyde dehydrogenase</fullName>
    </submittedName>
</protein>
<dbReference type="EMBL" id="KZ993049">
    <property type="protein sequence ID" value="RKP05715.1"/>
    <property type="molecule type" value="Genomic_DNA"/>
</dbReference>
<evidence type="ECO:0000256" key="2">
    <source>
        <dbReference type="ARBA" id="ARBA00023002"/>
    </source>
</evidence>
<dbReference type="PANTHER" id="PTHR11699">
    <property type="entry name" value="ALDEHYDE DEHYDROGENASE-RELATED"/>
    <property type="match status" value="1"/>
</dbReference>
<proteinExistence type="inferred from homology"/>
<comment type="similarity">
    <text evidence="1 4">Belongs to the aldehyde dehydrogenase family.</text>
</comment>
<dbReference type="InterPro" id="IPR016161">
    <property type="entry name" value="Ald_DH/histidinol_DH"/>
</dbReference>
<gene>
    <name evidence="6" type="ORF">THASP1DRAFT_32447</name>
</gene>
<evidence type="ECO:0000256" key="4">
    <source>
        <dbReference type="RuleBase" id="RU003345"/>
    </source>
</evidence>
<evidence type="ECO:0000313" key="6">
    <source>
        <dbReference type="EMBL" id="RKP05715.1"/>
    </source>
</evidence>
<dbReference type="SUPFAM" id="SSF53720">
    <property type="entry name" value="ALDH-like"/>
    <property type="match status" value="1"/>
</dbReference>
<keyword evidence="7" id="KW-1185">Reference proteome</keyword>
<dbReference type="GO" id="GO:0019413">
    <property type="term" value="P:acetate biosynthetic process"/>
    <property type="evidence" value="ECO:0007669"/>
    <property type="project" value="UniProtKB-ARBA"/>
</dbReference>
<dbReference type="InterPro" id="IPR016160">
    <property type="entry name" value="Ald_DH_CS_CYS"/>
</dbReference>
<dbReference type="InterPro" id="IPR016163">
    <property type="entry name" value="Ald_DH_C"/>
</dbReference>
<dbReference type="PROSITE" id="PS00070">
    <property type="entry name" value="ALDEHYDE_DEHYDR_CYS"/>
    <property type="match status" value="1"/>
</dbReference>
<evidence type="ECO:0000313" key="7">
    <source>
        <dbReference type="Proteomes" id="UP000271241"/>
    </source>
</evidence>
<name>A0A4P9XJ06_9FUNG</name>
<dbReference type="Gene3D" id="3.40.309.10">
    <property type="entry name" value="Aldehyde Dehydrogenase, Chain A, domain 2"/>
    <property type="match status" value="1"/>
</dbReference>
<dbReference type="GO" id="GO:0016620">
    <property type="term" value="F:oxidoreductase activity, acting on the aldehyde or oxo group of donors, NAD or NADP as acceptor"/>
    <property type="evidence" value="ECO:0007669"/>
    <property type="project" value="InterPro"/>
</dbReference>
<reference evidence="7" key="1">
    <citation type="journal article" date="2018" name="Nat. Microbiol.">
        <title>Leveraging single-cell genomics to expand the fungal tree of life.</title>
        <authorList>
            <person name="Ahrendt S.R."/>
            <person name="Quandt C.A."/>
            <person name="Ciobanu D."/>
            <person name="Clum A."/>
            <person name="Salamov A."/>
            <person name="Andreopoulos B."/>
            <person name="Cheng J.F."/>
            <person name="Woyke T."/>
            <person name="Pelin A."/>
            <person name="Henrissat B."/>
            <person name="Reynolds N.K."/>
            <person name="Benny G.L."/>
            <person name="Smith M.E."/>
            <person name="James T.Y."/>
            <person name="Grigoriev I.V."/>
        </authorList>
    </citation>
    <scope>NUCLEOTIDE SEQUENCE [LARGE SCALE GENOMIC DNA]</scope>
    <source>
        <strain evidence="7">RSA 1356</strain>
    </source>
</reference>
<dbReference type="AlphaFoldDB" id="A0A4P9XJ06"/>
<dbReference type="InterPro" id="IPR029510">
    <property type="entry name" value="Ald_DH_CS_GLU"/>
</dbReference>
<dbReference type="FunFam" id="3.40.309.10:FF:000001">
    <property type="entry name" value="Mitochondrial aldehyde dehydrogenase 2"/>
    <property type="match status" value="1"/>
</dbReference>
<dbReference type="OrthoDB" id="310895at2759"/>
<feature type="domain" description="Aldehyde dehydrogenase" evidence="5">
    <location>
        <begin position="32"/>
        <end position="499"/>
    </location>
</feature>
<dbReference type="Gene3D" id="3.40.605.10">
    <property type="entry name" value="Aldehyde Dehydrogenase, Chain A, domain 1"/>
    <property type="match status" value="1"/>
</dbReference>
<dbReference type="Pfam" id="PF00171">
    <property type="entry name" value="Aldedh"/>
    <property type="match status" value="1"/>
</dbReference>
<dbReference type="InterPro" id="IPR015590">
    <property type="entry name" value="Aldehyde_DH_dom"/>
</dbReference>
<dbReference type="Proteomes" id="UP000271241">
    <property type="component" value="Unassembled WGS sequence"/>
</dbReference>
<dbReference type="STRING" id="78915.A0A4P9XJ06"/>
<sequence length="505" mass="54369">MSQQRLATVLQKMSRGVSPFIGGQFLPAASRPTRQLISPVDGSVLTTVTHATAADVDDAVQAARTALRHNAVWPSYTGAQRRDALLSLSDLVHRHRDELAALESANCGKPVQIAREDIDEAATCFRWFAGCADRLQGRVALDAGAHQPIHQFTIRQPAGVCALVVSFNYPLLLATWKMAAALACGNAVLVKPAVQTPLTVLRLAELLAEETGVGLPPGVLAVLPGGAEVGRALVEHPHVDRCSFTGSSAVGSEILRSSAASNLKRCTLELGGKSALLVFPDVDLDRTVEDVYSAMFTNSGQNCCAGSRLLVHVDVHTTFLERLRARAERTLIGVQEGDELGPLIDRAQYDRVRGYIQRAIDEGQGQLLCGGPRLPAAIQAKLPTEFLGVPPTIFHDVSDDALIAREEIFGPVLTVLRPFQSFDEAIERANNTPFGLAAGVWTRSLGTAHRAVQRLRAGTVWVNNYNLLYPYMPFGGIGTSGFGKDMGEEALDEFSDIKTALMCFD</sequence>